<accession>A0A218XYV7</accession>
<dbReference type="PANTHER" id="PTHR37711">
    <property type="entry name" value="OS01G0908400 PROTEIN"/>
    <property type="match status" value="1"/>
</dbReference>
<name>A0A218XYV7_PUNGR</name>
<dbReference type="EMBL" id="MTKT01000666">
    <property type="protein sequence ID" value="OWM89701.1"/>
    <property type="molecule type" value="Genomic_DNA"/>
</dbReference>
<sequence length="102" mass="10905">MTIGAFVFWQFMDRVHSWIALHQDEKVSPAPSSHLSFFPGVPLVSSFCLPTRVIADREVGEGSGDKASPGRAYPAAAAEADQLQPHGSVGMTLSHSPQLISS</sequence>
<feature type="compositionally biased region" description="Low complexity" evidence="1">
    <location>
        <begin position="67"/>
        <end position="79"/>
    </location>
</feature>
<evidence type="ECO:0000256" key="1">
    <source>
        <dbReference type="SAM" id="MobiDB-lite"/>
    </source>
</evidence>
<evidence type="ECO:0000313" key="3">
    <source>
        <dbReference type="Proteomes" id="UP000197138"/>
    </source>
</evidence>
<dbReference type="Proteomes" id="UP000197138">
    <property type="component" value="Unassembled WGS sequence"/>
</dbReference>
<feature type="region of interest" description="Disordered" evidence="1">
    <location>
        <begin position="58"/>
        <end position="79"/>
    </location>
</feature>
<dbReference type="AlphaFoldDB" id="A0A218XYV7"/>
<comment type="caution">
    <text evidence="2">The sequence shown here is derived from an EMBL/GenBank/DDBJ whole genome shotgun (WGS) entry which is preliminary data.</text>
</comment>
<dbReference type="PANTHER" id="PTHR37711:SF2">
    <property type="entry name" value="TRANSMEMBRANE PROTEIN"/>
    <property type="match status" value="1"/>
</dbReference>
<proteinExistence type="predicted"/>
<gene>
    <name evidence="2" type="ORF">CDL15_Pgr024449</name>
</gene>
<organism evidence="2 3">
    <name type="scientific">Punica granatum</name>
    <name type="common">Pomegranate</name>
    <dbReference type="NCBI Taxonomy" id="22663"/>
    <lineage>
        <taxon>Eukaryota</taxon>
        <taxon>Viridiplantae</taxon>
        <taxon>Streptophyta</taxon>
        <taxon>Embryophyta</taxon>
        <taxon>Tracheophyta</taxon>
        <taxon>Spermatophyta</taxon>
        <taxon>Magnoliopsida</taxon>
        <taxon>eudicotyledons</taxon>
        <taxon>Gunneridae</taxon>
        <taxon>Pentapetalae</taxon>
        <taxon>rosids</taxon>
        <taxon>malvids</taxon>
        <taxon>Myrtales</taxon>
        <taxon>Lythraceae</taxon>
        <taxon>Punica</taxon>
    </lineage>
</organism>
<evidence type="ECO:0000313" key="2">
    <source>
        <dbReference type="EMBL" id="OWM89701.1"/>
    </source>
</evidence>
<reference evidence="3" key="1">
    <citation type="journal article" date="2017" name="Plant J.">
        <title>The pomegranate (Punica granatum L.) genome and the genomics of punicalagin biosynthesis.</title>
        <authorList>
            <person name="Qin G."/>
            <person name="Xu C."/>
            <person name="Ming R."/>
            <person name="Tang H."/>
            <person name="Guyot R."/>
            <person name="Kramer E.M."/>
            <person name="Hu Y."/>
            <person name="Yi X."/>
            <person name="Qi Y."/>
            <person name="Xu X."/>
            <person name="Gao Z."/>
            <person name="Pan H."/>
            <person name="Jian J."/>
            <person name="Tian Y."/>
            <person name="Yue Z."/>
            <person name="Xu Y."/>
        </authorList>
    </citation>
    <scope>NUCLEOTIDE SEQUENCE [LARGE SCALE GENOMIC DNA]</scope>
    <source>
        <strain evidence="3">cv. Dabenzi</strain>
    </source>
</reference>
<protein>
    <submittedName>
        <fullName evidence="2">Uncharacterized protein</fullName>
    </submittedName>
</protein>